<accession>A0A915IHA9</accession>
<dbReference type="InterPro" id="IPR047139">
    <property type="entry name" value="ANKZ1/VMS1"/>
</dbReference>
<evidence type="ECO:0000313" key="13">
    <source>
        <dbReference type="Proteomes" id="UP000887565"/>
    </source>
</evidence>
<organism evidence="13 14">
    <name type="scientific">Romanomermis culicivorax</name>
    <name type="common">Nematode worm</name>
    <dbReference type="NCBI Taxonomy" id="13658"/>
    <lineage>
        <taxon>Eukaryota</taxon>
        <taxon>Metazoa</taxon>
        <taxon>Ecdysozoa</taxon>
        <taxon>Nematoda</taxon>
        <taxon>Enoplea</taxon>
        <taxon>Dorylaimia</taxon>
        <taxon>Mermithida</taxon>
        <taxon>Mermithoidea</taxon>
        <taxon>Mermithidae</taxon>
        <taxon>Romanomermis</taxon>
    </lineage>
</organism>
<keyword evidence="7 10" id="KW-0378">Hydrolase</keyword>
<comment type="similarity">
    <text evidence="2 10">Belongs to the ANKZF1/VMS1 family.</text>
</comment>
<protein>
    <submittedName>
        <fullName evidence="14">VLRF1 domain-containing protein</fullName>
    </submittedName>
</protein>
<dbReference type="GO" id="GO:0005737">
    <property type="term" value="C:cytoplasm"/>
    <property type="evidence" value="ECO:0007669"/>
    <property type="project" value="UniProtKB-SubCell"/>
</dbReference>
<evidence type="ECO:0000256" key="10">
    <source>
        <dbReference type="PROSITE-ProRule" id="PRU01389"/>
    </source>
</evidence>
<evidence type="ECO:0000256" key="5">
    <source>
        <dbReference type="ARBA" id="ARBA00022737"/>
    </source>
</evidence>
<evidence type="ECO:0000256" key="11">
    <source>
        <dbReference type="SAM" id="MobiDB-lite"/>
    </source>
</evidence>
<keyword evidence="8" id="KW-0040">ANK repeat</keyword>
<feature type="compositionally biased region" description="Basic and acidic residues" evidence="11">
    <location>
        <begin position="353"/>
        <end position="368"/>
    </location>
</feature>
<comment type="subcellular location">
    <subcellularLocation>
        <location evidence="1">Cytoplasm</location>
    </subcellularLocation>
</comment>
<evidence type="ECO:0000259" key="12">
    <source>
        <dbReference type="PROSITE" id="PS52044"/>
    </source>
</evidence>
<keyword evidence="6 10" id="KW-0255">Endonuclease</keyword>
<dbReference type="GO" id="GO:0004519">
    <property type="term" value="F:endonuclease activity"/>
    <property type="evidence" value="ECO:0007669"/>
    <property type="project" value="UniProtKB-KW"/>
</dbReference>
<name>A0A915IHA9_ROMCU</name>
<dbReference type="PANTHER" id="PTHR16036:SF2">
    <property type="entry name" value="TRNA ENDONUCLEASE ANKZF1"/>
    <property type="match status" value="1"/>
</dbReference>
<reference evidence="14" key="1">
    <citation type="submission" date="2022-11" db="UniProtKB">
        <authorList>
            <consortium name="WormBaseParasite"/>
        </authorList>
    </citation>
    <scope>IDENTIFICATION</scope>
</reference>
<sequence>MAKSAHRDFYNIFHAENGILVENLVKNCRKLFIGDQRDDIQNQQEVEFSNTTTIVDQNQNFTCRLCNILDFDSSSDQNLLPERDILEIFDPYPDHTYQESCSSDDDDEESSNSERQILQKLNTTGRSFFVSHDNSQVFSCFKAILGDNDSSLNQILQNFNWSIFALAGGHFAASYFEKEKCVAHKTLHRYVVRAKQGGAQAARDGKQSQNKPKSAGANLRRYNENMLCKDVEDVLEQWSDNLQKSNLIFLRYPSYYKKLFFRSGSPSSLNEKLCKLDKNDPRVRNIPFNTKKPTLQEMERIHRKLSCIILHGPKEQFLQNLRIENPIEPKVIEKVKIPIKTKKNVNYYDDDDIKSVKNDDSESVKDDNSAQSQRPPKIVNKSDDVIKNDVVLKSSLSDDQVRNLYTCLKLGDCDRLRLIIDQMLDQ</sequence>
<evidence type="ECO:0000256" key="7">
    <source>
        <dbReference type="ARBA" id="ARBA00022801"/>
    </source>
</evidence>
<keyword evidence="4 10" id="KW-0540">Nuclease</keyword>
<dbReference type="Proteomes" id="UP000887565">
    <property type="component" value="Unplaced"/>
</dbReference>
<evidence type="ECO:0000313" key="14">
    <source>
        <dbReference type="WBParaSite" id="nRc.2.0.1.t13238-RA"/>
    </source>
</evidence>
<evidence type="ECO:0000256" key="8">
    <source>
        <dbReference type="ARBA" id="ARBA00023043"/>
    </source>
</evidence>
<evidence type="ECO:0000256" key="9">
    <source>
        <dbReference type="ARBA" id="ARBA00023054"/>
    </source>
</evidence>
<dbReference type="InterPro" id="IPR041175">
    <property type="entry name" value="VLRF1/Vms1"/>
</dbReference>
<evidence type="ECO:0000256" key="4">
    <source>
        <dbReference type="ARBA" id="ARBA00022722"/>
    </source>
</evidence>
<evidence type="ECO:0000256" key="6">
    <source>
        <dbReference type="ARBA" id="ARBA00022759"/>
    </source>
</evidence>
<dbReference type="AlphaFoldDB" id="A0A915IHA9"/>
<dbReference type="PROSITE" id="PS52044">
    <property type="entry name" value="VLRF1"/>
    <property type="match status" value="1"/>
</dbReference>
<comment type="domain">
    <text evidence="10">The VLRF1 domain mediates binding to the 60S ribosomal subunit.</text>
</comment>
<feature type="domain" description="VLRF1" evidence="12">
    <location>
        <begin position="157"/>
        <end position="308"/>
    </location>
</feature>
<keyword evidence="3 10" id="KW-0963">Cytoplasm</keyword>
<dbReference type="PANTHER" id="PTHR16036">
    <property type="entry name" value="ANKYRIN REPEAT AND ZINC FINGER DOMAIN-CONTAINING PROTEIN 1"/>
    <property type="match status" value="1"/>
</dbReference>
<keyword evidence="5" id="KW-0677">Repeat</keyword>
<dbReference type="GO" id="GO:0036503">
    <property type="term" value="P:ERAD pathway"/>
    <property type="evidence" value="ECO:0007669"/>
    <property type="project" value="TreeGrafter"/>
</dbReference>
<feature type="active site" evidence="10">
    <location>
        <position position="200"/>
    </location>
</feature>
<evidence type="ECO:0000256" key="1">
    <source>
        <dbReference type="ARBA" id="ARBA00004496"/>
    </source>
</evidence>
<evidence type="ECO:0000256" key="2">
    <source>
        <dbReference type="ARBA" id="ARBA00009262"/>
    </source>
</evidence>
<evidence type="ECO:0000256" key="3">
    <source>
        <dbReference type="ARBA" id="ARBA00022490"/>
    </source>
</evidence>
<keyword evidence="13" id="KW-1185">Reference proteome</keyword>
<dbReference type="GO" id="GO:0016787">
    <property type="term" value="F:hydrolase activity"/>
    <property type="evidence" value="ECO:0007669"/>
    <property type="project" value="UniProtKB-KW"/>
</dbReference>
<dbReference type="Pfam" id="PF18826">
    <property type="entry name" value="bVLRF1"/>
    <property type="match status" value="1"/>
</dbReference>
<dbReference type="WBParaSite" id="nRc.2.0.1.t13238-RA">
    <property type="protein sequence ID" value="nRc.2.0.1.t13238-RA"/>
    <property type="gene ID" value="nRc.2.0.1.g13238"/>
</dbReference>
<keyword evidence="9" id="KW-0175">Coiled coil</keyword>
<feature type="region of interest" description="Disordered" evidence="11">
    <location>
        <begin position="350"/>
        <end position="377"/>
    </location>
</feature>
<proteinExistence type="inferred from homology"/>